<proteinExistence type="predicted"/>
<dbReference type="Proteomes" id="UP000671913">
    <property type="component" value="Chromosome"/>
</dbReference>
<evidence type="ECO:0000313" key="2">
    <source>
        <dbReference type="Proteomes" id="UP000671913"/>
    </source>
</evidence>
<dbReference type="InterPro" id="IPR035958">
    <property type="entry name" value="SecB-like_sf"/>
</dbReference>
<dbReference type="AlphaFoldDB" id="A0A975AWI9"/>
<gene>
    <name evidence="1" type="ORF">ACETAC_02480</name>
</gene>
<dbReference type="SUPFAM" id="SSF54611">
    <property type="entry name" value="SecB-like"/>
    <property type="match status" value="1"/>
</dbReference>
<evidence type="ECO:0000313" key="1">
    <source>
        <dbReference type="EMBL" id="QSZ27781.1"/>
    </source>
</evidence>
<dbReference type="KEGG" id="aaut:ACETAC_02480"/>
<sequence length="156" mass="18199">MINANRVLADFQFVGNRVSDFKIETRDIRTNEFKVHVTYDFYYNIKEVKEFEDKYIGYIEFITVIKAKVKNSILFKINLTMEGAFIGNTQKLKQEDFLSMLELNGLTTLSQLSRAYILTVTSLSGINPPVKLPMINIFKLMQEKKNNEVNKNKQQE</sequence>
<protein>
    <submittedName>
        <fullName evidence="1">Preprotein translocase subunit SecB</fullName>
    </submittedName>
</protein>
<organism evidence="1 2">
    <name type="scientific">Aceticella autotrophica</name>
    <dbReference type="NCBI Taxonomy" id="2755338"/>
    <lineage>
        <taxon>Bacteria</taxon>
        <taxon>Bacillati</taxon>
        <taxon>Bacillota</taxon>
        <taxon>Clostridia</taxon>
        <taxon>Thermoanaerobacterales</taxon>
        <taxon>Thermoanaerobacteraceae</taxon>
        <taxon>Aceticella</taxon>
    </lineage>
</organism>
<accession>A0A975AWI9</accession>
<dbReference type="EMBL" id="CP060096">
    <property type="protein sequence ID" value="QSZ27781.1"/>
    <property type="molecule type" value="Genomic_DNA"/>
</dbReference>
<dbReference type="Gene3D" id="3.10.420.10">
    <property type="entry name" value="SecB-like"/>
    <property type="match status" value="1"/>
</dbReference>
<name>A0A975AWI9_9THEO</name>
<keyword evidence="2" id="KW-1185">Reference proteome</keyword>
<dbReference type="RefSeq" id="WP_284680498.1">
    <property type="nucleotide sequence ID" value="NZ_CP060096.1"/>
</dbReference>
<reference evidence="1" key="1">
    <citation type="submission" date="2020-08" db="EMBL/GenBank/DDBJ databases">
        <title>Genomic insights into the carbon and energy metabolism of the first obligate autotrophic acetogenic bacterium Aceticella autotrophica gen. nov., sp. nov.</title>
        <authorList>
            <person name="Toshchakov S.V."/>
            <person name="Elcheninov A.G."/>
            <person name="Kublanov I.V."/>
            <person name="Frolov E.N."/>
            <person name="Lebedinsky A.V."/>
        </authorList>
    </citation>
    <scope>NUCLEOTIDE SEQUENCE</scope>
    <source>
        <strain evidence="1">3443-3Ac</strain>
    </source>
</reference>